<dbReference type="EMBL" id="AGNL01046362">
    <property type="protein sequence ID" value="EJK48029.1"/>
    <property type="molecule type" value="Genomic_DNA"/>
</dbReference>
<evidence type="ECO:0000313" key="2">
    <source>
        <dbReference type="EMBL" id="EJK48029.1"/>
    </source>
</evidence>
<feature type="region of interest" description="Disordered" evidence="1">
    <location>
        <begin position="1"/>
        <end position="24"/>
    </location>
</feature>
<organism evidence="2 3">
    <name type="scientific">Thalassiosira oceanica</name>
    <name type="common">Marine diatom</name>
    <dbReference type="NCBI Taxonomy" id="159749"/>
    <lineage>
        <taxon>Eukaryota</taxon>
        <taxon>Sar</taxon>
        <taxon>Stramenopiles</taxon>
        <taxon>Ochrophyta</taxon>
        <taxon>Bacillariophyta</taxon>
        <taxon>Coscinodiscophyceae</taxon>
        <taxon>Thalassiosirophycidae</taxon>
        <taxon>Thalassiosirales</taxon>
        <taxon>Thalassiosiraceae</taxon>
        <taxon>Thalassiosira</taxon>
    </lineage>
</organism>
<proteinExistence type="predicted"/>
<keyword evidence="3" id="KW-1185">Reference proteome</keyword>
<accession>K0R7J4</accession>
<feature type="compositionally biased region" description="Basic and acidic residues" evidence="1">
    <location>
        <begin position="1"/>
        <end position="17"/>
    </location>
</feature>
<dbReference type="Proteomes" id="UP000266841">
    <property type="component" value="Unassembled WGS sequence"/>
</dbReference>
<reference evidence="2 3" key="1">
    <citation type="journal article" date="2012" name="Genome Biol.">
        <title>Genome and low-iron response of an oceanic diatom adapted to chronic iron limitation.</title>
        <authorList>
            <person name="Lommer M."/>
            <person name="Specht M."/>
            <person name="Roy A.S."/>
            <person name="Kraemer L."/>
            <person name="Andreson R."/>
            <person name="Gutowska M.A."/>
            <person name="Wolf J."/>
            <person name="Bergner S.V."/>
            <person name="Schilhabel M.B."/>
            <person name="Klostermeier U.C."/>
            <person name="Beiko R.G."/>
            <person name="Rosenstiel P."/>
            <person name="Hippler M."/>
            <person name="Laroche J."/>
        </authorList>
    </citation>
    <scope>NUCLEOTIDE SEQUENCE [LARGE SCALE GENOMIC DNA]</scope>
    <source>
        <strain evidence="2 3">CCMP1005</strain>
    </source>
</reference>
<dbReference type="AlphaFoldDB" id="K0R7J4"/>
<name>K0R7J4_THAOC</name>
<sequence length="455" mass="50216">MRRDGLGASHRETDKTIPAKGINDTPVNHKSILLRISPSEEDAALASNPFIPNSIQTEQKNEFTAQLNSVSCKDKFGPDPFPYKRDCNKEVENASPKKVYDKTIKSFNCCMAPSIRHTYGENFLGYTVVTGLESYCAQHLSDNWSWQVCGLDVITASQVEYFAKEDEGMAVEARDIAISASGPFSLDKDVPISDTNLGFNKIVVSLGNHDSPDGTYCWGRSFKVPKYELWNCKEVSKLDYSNVGDEVITVLLYHESGESCAYVDTFGVLEGLQLTTCGSKGDLGKFRVFKGAGGDYDKFVLRPARAVTHKDESNLGLDVCVNDSGQTQDCGNKGSIAELSFRSLSLSTGVIELGRREFIRIEENVADSILSNSLRDKSGTAVVTLVNAHNGMKCLQTSYDKVLGPYSDLSKSSRKVAVKFATCNGNDPDRLQRFMLRRLTDRKGVVQNEFILHPL</sequence>
<evidence type="ECO:0000256" key="1">
    <source>
        <dbReference type="SAM" id="MobiDB-lite"/>
    </source>
</evidence>
<comment type="caution">
    <text evidence="2">The sequence shown here is derived from an EMBL/GenBank/DDBJ whole genome shotgun (WGS) entry which is preliminary data.</text>
</comment>
<evidence type="ECO:0000313" key="3">
    <source>
        <dbReference type="Proteomes" id="UP000266841"/>
    </source>
</evidence>
<protein>
    <submittedName>
        <fullName evidence="2">Uncharacterized protein</fullName>
    </submittedName>
</protein>
<gene>
    <name evidence="2" type="ORF">THAOC_33211</name>
</gene>
<feature type="non-terminal residue" evidence="2">
    <location>
        <position position="455"/>
    </location>
</feature>